<keyword evidence="1" id="KW-0472">Membrane</keyword>
<comment type="caution">
    <text evidence="2">The sequence shown here is derived from an EMBL/GenBank/DDBJ whole genome shotgun (WGS) entry which is preliminary data.</text>
</comment>
<sequence length="71" mass="8012">MITYLEKRGKKMGNKSLYYLTCVLFYIVAIINFFNSDTTTGAVWLCLGSVFLCLGTSSKQKNNENDDDSNL</sequence>
<organism evidence="2 3">
    <name type="scientific">Faecalitalea cylindroides</name>
    <dbReference type="NCBI Taxonomy" id="39483"/>
    <lineage>
        <taxon>Bacteria</taxon>
        <taxon>Bacillati</taxon>
        <taxon>Bacillota</taxon>
        <taxon>Erysipelotrichia</taxon>
        <taxon>Erysipelotrichales</taxon>
        <taxon>Erysipelotrichaceae</taxon>
        <taxon>Faecalitalea</taxon>
    </lineage>
</organism>
<proteinExistence type="predicted"/>
<evidence type="ECO:0000256" key="1">
    <source>
        <dbReference type="SAM" id="Phobius"/>
    </source>
</evidence>
<name>A0A1Y4M2A4_9FIRM</name>
<feature type="transmembrane region" description="Helical" evidence="1">
    <location>
        <begin position="41"/>
        <end position="57"/>
    </location>
</feature>
<gene>
    <name evidence="2" type="ORF">B5F14_01005</name>
</gene>
<dbReference type="EMBL" id="NFKM01000001">
    <property type="protein sequence ID" value="OUP62019.1"/>
    <property type="molecule type" value="Genomic_DNA"/>
</dbReference>
<keyword evidence="3" id="KW-1185">Reference proteome</keyword>
<keyword evidence="1" id="KW-1133">Transmembrane helix</keyword>
<keyword evidence="1" id="KW-0812">Transmembrane</keyword>
<dbReference type="Proteomes" id="UP000195447">
    <property type="component" value="Unassembled WGS sequence"/>
</dbReference>
<accession>A0A1Y4M2A4</accession>
<evidence type="ECO:0000313" key="2">
    <source>
        <dbReference type="EMBL" id="OUP62019.1"/>
    </source>
</evidence>
<reference evidence="3" key="1">
    <citation type="submission" date="2017-04" db="EMBL/GenBank/DDBJ databases">
        <title>Function of individual gut microbiota members based on whole genome sequencing of pure cultures obtained from chicken caecum.</title>
        <authorList>
            <person name="Medvecky M."/>
            <person name="Cejkova D."/>
            <person name="Polansky O."/>
            <person name="Karasova D."/>
            <person name="Kubasova T."/>
            <person name="Cizek A."/>
            <person name="Rychlik I."/>
        </authorList>
    </citation>
    <scope>NUCLEOTIDE SEQUENCE [LARGE SCALE GENOMIC DNA]</scope>
    <source>
        <strain evidence="3">An178</strain>
    </source>
</reference>
<protein>
    <submittedName>
        <fullName evidence="2">Uncharacterized protein</fullName>
    </submittedName>
</protein>
<evidence type="ECO:0000313" key="3">
    <source>
        <dbReference type="Proteomes" id="UP000195447"/>
    </source>
</evidence>
<dbReference type="AlphaFoldDB" id="A0A1Y4M2A4"/>
<feature type="transmembrane region" description="Helical" evidence="1">
    <location>
        <begin position="17"/>
        <end position="35"/>
    </location>
</feature>